<dbReference type="InterPro" id="IPR000477">
    <property type="entry name" value="RT_dom"/>
</dbReference>
<dbReference type="InterPro" id="IPR012337">
    <property type="entry name" value="RNaseH-like_sf"/>
</dbReference>
<dbReference type="InterPro" id="IPR043502">
    <property type="entry name" value="DNA/RNA_pol_sf"/>
</dbReference>
<dbReference type="CDD" id="cd09279">
    <property type="entry name" value="RNase_HI_like"/>
    <property type="match status" value="1"/>
</dbReference>
<dbReference type="Gene3D" id="3.10.10.10">
    <property type="entry name" value="HIV Type 1 Reverse Transcriptase, subunit A, domain 1"/>
    <property type="match status" value="1"/>
</dbReference>
<evidence type="ECO:0000313" key="5">
    <source>
        <dbReference type="RefSeq" id="XP_027768514.1"/>
    </source>
</evidence>
<dbReference type="InterPro" id="IPR001584">
    <property type="entry name" value="Integrase_cat-core"/>
</dbReference>
<evidence type="ECO:0000259" key="2">
    <source>
        <dbReference type="PROSITE" id="PS50879"/>
    </source>
</evidence>
<dbReference type="Pfam" id="PF00078">
    <property type="entry name" value="RVT_1"/>
    <property type="match status" value="1"/>
</dbReference>
<dbReference type="InterPro" id="IPR041577">
    <property type="entry name" value="RT_RNaseH_2"/>
</dbReference>
<dbReference type="SUPFAM" id="SSF56672">
    <property type="entry name" value="DNA/RNA polymerases"/>
    <property type="match status" value="1"/>
</dbReference>
<feature type="domain" description="RNase H type-1" evidence="2">
    <location>
        <begin position="347"/>
        <end position="476"/>
    </location>
</feature>
<dbReference type="Gene3D" id="3.30.70.270">
    <property type="match status" value="2"/>
</dbReference>
<dbReference type="SUPFAM" id="SSF53098">
    <property type="entry name" value="Ribonuclease H-like"/>
    <property type="match status" value="2"/>
</dbReference>
<evidence type="ECO:0000259" key="3">
    <source>
        <dbReference type="PROSITE" id="PS50994"/>
    </source>
</evidence>
<dbReference type="PANTHER" id="PTHR48475:SF1">
    <property type="entry name" value="RNASE H TYPE-1 DOMAIN-CONTAINING PROTEIN"/>
    <property type="match status" value="1"/>
</dbReference>
<dbReference type="InterPro" id="IPR043128">
    <property type="entry name" value="Rev_trsase/Diguanyl_cyclase"/>
</dbReference>
<dbReference type="PANTHER" id="PTHR48475">
    <property type="entry name" value="RIBONUCLEASE H"/>
    <property type="match status" value="1"/>
</dbReference>
<dbReference type="Proteomes" id="UP000694930">
    <property type="component" value="Chromosome 11"/>
</dbReference>
<dbReference type="Pfam" id="PF00665">
    <property type="entry name" value="rve"/>
    <property type="match status" value="1"/>
</dbReference>
<organism evidence="4 5">
    <name type="scientific">Solanum pennellii</name>
    <name type="common">Tomato</name>
    <name type="synonym">Lycopersicon pennellii</name>
    <dbReference type="NCBI Taxonomy" id="28526"/>
    <lineage>
        <taxon>Eukaryota</taxon>
        <taxon>Viridiplantae</taxon>
        <taxon>Streptophyta</taxon>
        <taxon>Embryophyta</taxon>
        <taxon>Tracheophyta</taxon>
        <taxon>Spermatophyta</taxon>
        <taxon>Magnoliopsida</taxon>
        <taxon>eudicotyledons</taxon>
        <taxon>Gunneridae</taxon>
        <taxon>Pentapetalae</taxon>
        <taxon>asterids</taxon>
        <taxon>lamiids</taxon>
        <taxon>Solanales</taxon>
        <taxon>Solanaceae</taxon>
        <taxon>Solanoideae</taxon>
        <taxon>Solaneae</taxon>
        <taxon>Solanum</taxon>
        <taxon>Solanum subgen. Lycopersicon</taxon>
    </lineage>
</organism>
<dbReference type="PROSITE" id="PS50878">
    <property type="entry name" value="RT_POL"/>
    <property type="match status" value="1"/>
</dbReference>
<dbReference type="InterPro" id="IPR002156">
    <property type="entry name" value="RNaseH_domain"/>
</dbReference>
<dbReference type="CDD" id="cd01647">
    <property type="entry name" value="RT_LTR"/>
    <property type="match status" value="1"/>
</dbReference>
<dbReference type="PROSITE" id="PS50994">
    <property type="entry name" value="INTEGRASE"/>
    <property type="match status" value="1"/>
</dbReference>
<accession>A0ABM1UYE6</accession>
<proteinExistence type="predicted"/>
<evidence type="ECO:0000259" key="1">
    <source>
        <dbReference type="PROSITE" id="PS50878"/>
    </source>
</evidence>
<dbReference type="PROSITE" id="PS50879">
    <property type="entry name" value="RNASE_H_1"/>
    <property type="match status" value="1"/>
</dbReference>
<evidence type="ECO:0000313" key="4">
    <source>
        <dbReference type="Proteomes" id="UP000694930"/>
    </source>
</evidence>
<dbReference type="Pfam" id="PF17919">
    <property type="entry name" value="RT_RNaseH_2"/>
    <property type="match status" value="1"/>
</dbReference>
<name>A0ABM1UYE6_SOLPN</name>
<reference evidence="5" key="2">
    <citation type="submission" date="2025-08" db="UniProtKB">
        <authorList>
            <consortium name="RefSeq"/>
        </authorList>
    </citation>
    <scope>IDENTIFICATION</scope>
</reference>
<dbReference type="RefSeq" id="XP_027768514.1">
    <property type="nucleotide sequence ID" value="XM_027912713.1"/>
</dbReference>
<dbReference type="GeneID" id="114074720"/>
<dbReference type="Gene3D" id="3.30.420.10">
    <property type="entry name" value="Ribonuclease H-like superfamily/Ribonuclease H"/>
    <property type="match status" value="2"/>
</dbReference>
<dbReference type="Pfam" id="PF13456">
    <property type="entry name" value="RVT_3"/>
    <property type="match status" value="1"/>
</dbReference>
<dbReference type="InterPro" id="IPR036397">
    <property type="entry name" value="RNaseH_sf"/>
</dbReference>
<protein>
    <submittedName>
        <fullName evidence="5">Uncharacterized protein LOC114074720</fullName>
    </submittedName>
</protein>
<feature type="domain" description="Integrase catalytic" evidence="3">
    <location>
        <begin position="572"/>
        <end position="732"/>
    </location>
</feature>
<feature type="domain" description="Reverse transcriptase" evidence="1">
    <location>
        <begin position="1"/>
        <end position="104"/>
    </location>
</feature>
<sequence length="874" mass="100779">MDEEDAEKTAFITPWGIYHYRVMPFGLKNAGATYMRVMTTIFHDMIHKEIEVYVDDVIIKSRESSDHLTHLEKFFDRLRRYDLKLNPAKCAFGVPAGKLLGFIVSRRGIELDPSKIKTIQDLPPPKTKKEVMSFLGRLNYISRFIAQSTVISEPIFKLLRKNAPTKCTEECQKAFDTIKSYLSNPPVLVPPRAGSPLLLYLSISDNAFGCVLGQHDEIGRKERAIYYLSKKFTSYEARYTLLERNCCALTWVAQKLRHYLSAYTTHLISRMGLLKYIFQKAMPTGKLAKWQMLLSEFDIVYMTQKAIKGQALADHLDENPVDEGYEPLKTYFPDEEVLFVGKDMSESYPGWRMFFDGALNSRGSGIGAVLISESGQHFPATAKLRFRCTNNMTEYEACILGIRMALDMNIQELLKIGDSDLLIHQVQGEWAVKNPKILPYVQLVRKLCKRFRKTEFRHTSRIQNEFADALATISSMIQHPEKSYIDPLEIGLKEQPAHCLHVEKESYGNPWYIDVKRYLEVREYPEKATSSQKKTIRRMTNNFFLNGEILYRRTPDLGLLRCVDAVEATKLLEEVHAGVSWGMDVIGPIDPVASNGHRFILAAIDYFTKWVEAASYKVMTKKVVTDFVRNNLICRFGVPESLITDNGANLKSHLMKEICEQFKITHRNSTVYRPQMNGPVEAANKNIKRILRKMIDNYKCWHENLPYALLGYRTTIRTSTGATPYLLVYGTEAVIPAEVEIPSLRIIQEAGLSDAEWVRDRYEQLTLIDEKRMSVVCHGQLYQQRMIHAFNKKVRVRTFEVGQLVLKRVFPHQEEYKGKFASNWQGPYVVHKVLSRKALVLAEMDGRVWRKAINSDVVKRYYIRRMLFLSFISL</sequence>
<reference evidence="4" key="1">
    <citation type="journal article" date="2014" name="Nat. Genet.">
        <title>The genome of the stress-tolerant wild tomato species Solanum pennellii.</title>
        <authorList>
            <person name="Bolger A."/>
            <person name="Scossa F."/>
            <person name="Bolger M.E."/>
            <person name="Lanz C."/>
            <person name="Maumus F."/>
            <person name="Tohge T."/>
            <person name="Quesneville H."/>
            <person name="Alseekh S."/>
            <person name="Sorensen I."/>
            <person name="Lichtenstein G."/>
            <person name="Fich E.A."/>
            <person name="Conte M."/>
            <person name="Keller H."/>
            <person name="Schneeberger K."/>
            <person name="Schwacke R."/>
            <person name="Ofner I."/>
            <person name="Vrebalov J."/>
            <person name="Xu Y."/>
            <person name="Osorio S."/>
            <person name="Aflitos S.A."/>
            <person name="Schijlen E."/>
            <person name="Jimenez-Gomez J.M."/>
            <person name="Ryngajllo M."/>
            <person name="Kimura S."/>
            <person name="Kumar R."/>
            <person name="Koenig D."/>
            <person name="Headland L.R."/>
            <person name="Maloof J.N."/>
            <person name="Sinha N."/>
            <person name="van Ham R.C."/>
            <person name="Lankhorst R.K."/>
            <person name="Mao L."/>
            <person name="Vogel A."/>
            <person name="Arsova B."/>
            <person name="Panstruga R."/>
            <person name="Fei Z."/>
            <person name="Rose J.K."/>
            <person name="Zamir D."/>
            <person name="Carrari F."/>
            <person name="Giovannoni J.J."/>
            <person name="Weigel D."/>
            <person name="Usadel B."/>
            <person name="Fernie A.R."/>
        </authorList>
    </citation>
    <scope>NUCLEOTIDE SEQUENCE [LARGE SCALE GENOMIC DNA]</scope>
    <source>
        <strain evidence="4">cv. LA0716</strain>
    </source>
</reference>
<gene>
    <name evidence="5" type="primary">LOC114074720</name>
</gene>
<keyword evidence="4" id="KW-1185">Reference proteome</keyword>